<accession>A0A061RXK9</accession>
<dbReference type="AlphaFoldDB" id="A0A061RXK9"/>
<feature type="non-terminal residue" evidence="1">
    <location>
        <position position="1"/>
    </location>
</feature>
<gene>
    <name evidence="1" type="ORF">TSPGSL018_23452</name>
</gene>
<evidence type="ECO:0000313" key="1">
    <source>
        <dbReference type="EMBL" id="JAC75311.1"/>
    </source>
</evidence>
<organism evidence="1">
    <name type="scientific">Tetraselmis sp. GSL018</name>
    <dbReference type="NCBI Taxonomy" id="582737"/>
    <lineage>
        <taxon>Eukaryota</taxon>
        <taxon>Viridiplantae</taxon>
        <taxon>Chlorophyta</taxon>
        <taxon>core chlorophytes</taxon>
        <taxon>Chlorodendrophyceae</taxon>
        <taxon>Chlorodendrales</taxon>
        <taxon>Chlorodendraceae</taxon>
        <taxon>Tetraselmis</taxon>
    </lineage>
</organism>
<sequence length="73" mass="7439">PAVEPEGPASGYALRAPLPEGAHLGVLPFGDGPPLACLGVGPGAVLVPEYQGRCRAEFLQRPPALMVPAAVRL</sequence>
<proteinExistence type="predicted"/>
<name>A0A061RXK9_9CHLO</name>
<dbReference type="EMBL" id="GBEZ01010356">
    <property type="protein sequence ID" value="JAC75311.1"/>
    <property type="molecule type" value="Transcribed_RNA"/>
</dbReference>
<reference evidence="1" key="1">
    <citation type="submission" date="2014-05" db="EMBL/GenBank/DDBJ databases">
        <title>The transcriptome of the halophilic microalga Tetraselmis sp. GSL018 isolated from the Great Salt Lake, Utah.</title>
        <authorList>
            <person name="Jinkerson R.E."/>
            <person name="D'Adamo S."/>
            <person name="Posewitz M.C."/>
        </authorList>
    </citation>
    <scope>NUCLEOTIDE SEQUENCE</scope>
    <source>
        <strain evidence="1">GSL018</strain>
    </source>
</reference>
<protein>
    <submittedName>
        <fullName evidence="1">Uncharacterized protein</fullName>
    </submittedName>
</protein>